<feature type="region of interest" description="Disordered" evidence="1">
    <location>
        <begin position="341"/>
        <end position="360"/>
    </location>
</feature>
<evidence type="ECO:0000313" key="3">
    <source>
        <dbReference type="EMBL" id="MFD1935177.1"/>
    </source>
</evidence>
<reference evidence="4" key="1">
    <citation type="journal article" date="2019" name="Int. J. Syst. Evol. Microbiol.">
        <title>The Global Catalogue of Microorganisms (GCM) 10K type strain sequencing project: providing services to taxonomists for standard genome sequencing and annotation.</title>
        <authorList>
            <consortium name="The Broad Institute Genomics Platform"/>
            <consortium name="The Broad Institute Genome Sequencing Center for Infectious Disease"/>
            <person name="Wu L."/>
            <person name="Ma J."/>
        </authorList>
    </citation>
    <scope>NUCLEOTIDE SEQUENCE [LARGE SCALE GENOMIC DNA]</scope>
    <source>
        <strain evidence="4">ICMP 6774ER</strain>
    </source>
</reference>
<evidence type="ECO:0000256" key="1">
    <source>
        <dbReference type="SAM" id="MobiDB-lite"/>
    </source>
</evidence>
<dbReference type="EMBL" id="JBHUFV010000041">
    <property type="protein sequence ID" value="MFD1935177.1"/>
    <property type="molecule type" value="Genomic_DNA"/>
</dbReference>
<dbReference type="Pfam" id="PF10022">
    <property type="entry name" value="DUF2264"/>
    <property type="match status" value="1"/>
</dbReference>
<feature type="region of interest" description="Disordered" evidence="1">
    <location>
        <begin position="379"/>
        <end position="438"/>
    </location>
</feature>
<gene>
    <name evidence="3" type="ORF">ACFSKW_27255</name>
</gene>
<protein>
    <submittedName>
        <fullName evidence="3">DUF2264 domain-containing protein</fullName>
    </submittedName>
</protein>
<comment type="caution">
    <text evidence="3">The sequence shown here is derived from an EMBL/GenBank/DDBJ whole genome shotgun (WGS) entry which is preliminary data.</text>
</comment>
<sequence>MLTLPDDDRSLSPYTGWTRAHWEAAADGLLAAVEPYRSHDRSLIDLPGRASWSRCDGLEGYARTFLLAAFRVAGGGDPALLEPYAEGLATGPLGSWQPIVDRSQPIVEAASIAIGLRLTRDRLWDGLPASVQERTLAWLGDALTRETADNNWHLFPVTVAGLFRDLGLDDLGATERGLARIEGWYEGDGWYRDGVGRNFDHYNGWAMHLYPALHAYLGGPAEPYASRLRAFLTNYGAAFDANGSPVYHGRSVIYRFAAAAPVWAGELLGVSPYSPGTARRLASGAASHFLSDGRALSREGLLTLGWYGPHEPSLQPYSGSASPYWASKGFLGLLLPPDHPAWTSVEEPGPAERADQAIGLPGPGLLIHSTAADGLVRLVNHGSDHQPPGGGPDDPLYQRMAYSTRTGPTTPGSAGSAADTRRNAPGGSAAAGQDVPADNHVGLVIDGEVTPRGPITPMGAGRGWAASSCRPTPTTLIESVSMVHGPHEVRLHRVTAPSGTAVRQTGWAVTGELTSGLLPLHGFTGATELKASGGTVLGPDALVPALDGVVLESGALFACLVTLSAAPVAEAPPVFRLDGTRATLTWPDGTVHEIGTEGGLTLV</sequence>
<evidence type="ECO:0000259" key="2">
    <source>
        <dbReference type="Pfam" id="PF10022"/>
    </source>
</evidence>
<dbReference type="InterPro" id="IPR049349">
    <property type="entry name" value="DUF2264_N"/>
</dbReference>
<accession>A0ABW4SZT8</accession>
<feature type="domain" description="DUF2264" evidence="2">
    <location>
        <begin position="18"/>
        <end position="348"/>
    </location>
</feature>
<dbReference type="RefSeq" id="WP_379575299.1">
    <property type="nucleotide sequence ID" value="NZ_JBHUFV010000041.1"/>
</dbReference>
<organism evidence="3 4">
    <name type="scientific">Nonomuraea mangrovi</name>
    <dbReference type="NCBI Taxonomy" id="2316207"/>
    <lineage>
        <taxon>Bacteria</taxon>
        <taxon>Bacillati</taxon>
        <taxon>Actinomycetota</taxon>
        <taxon>Actinomycetes</taxon>
        <taxon>Streptosporangiales</taxon>
        <taxon>Streptosporangiaceae</taxon>
        <taxon>Nonomuraea</taxon>
    </lineage>
</organism>
<evidence type="ECO:0000313" key="4">
    <source>
        <dbReference type="Proteomes" id="UP001597368"/>
    </source>
</evidence>
<dbReference type="PANTHER" id="PTHR35339">
    <property type="entry name" value="LINALOOL DEHYDRATASE_ISOMERASE DOMAIN-CONTAINING PROTEIN"/>
    <property type="match status" value="1"/>
</dbReference>
<dbReference type="InterPro" id="IPR016624">
    <property type="entry name" value="UCP014753"/>
</dbReference>
<name>A0ABW4SZT8_9ACTN</name>
<proteinExistence type="predicted"/>
<feature type="compositionally biased region" description="Polar residues" evidence="1">
    <location>
        <begin position="401"/>
        <end position="413"/>
    </location>
</feature>
<dbReference type="Proteomes" id="UP001597368">
    <property type="component" value="Unassembled WGS sequence"/>
</dbReference>
<dbReference type="PANTHER" id="PTHR35339:SF4">
    <property type="entry name" value="LINALOOL DEHYDRATASE_ISOMERASE DOMAIN-CONTAINING PROTEIN"/>
    <property type="match status" value="1"/>
</dbReference>
<keyword evidence="4" id="KW-1185">Reference proteome</keyword>